<feature type="domain" description="DUF11" evidence="2">
    <location>
        <begin position="1126"/>
        <end position="1206"/>
    </location>
</feature>
<evidence type="ECO:0000256" key="1">
    <source>
        <dbReference type="SAM" id="SignalP"/>
    </source>
</evidence>
<gene>
    <name evidence="3" type="ORF">J8380_01450</name>
</gene>
<accession>A0ABX7X624</accession>
<keyword evidence="1" id="KW-0732">Signal</keyword>
<feature type="chain" id="PRO_5045737580" evidence="1">
    <location>
        <begin position="27"/>
        <end position="1207"/>
    </location>
</feature>
<dbReference type="RefSeq" id="WP_210227537.1">
    <property type="nucleotide sequence ID" value="NZ_CP072800.1"/>
</dbReference>
<dbReference type="EMBL" id="CP072800">
    <property type="protein sequence ID" value="QTR50278.1"/>
    <property type="molecule type" value="Genomic_DNA"/>
</dbReference>
<sequence>MRNKAIVGLLILLFFAAVSSSSRVYADGYQSFSMSGSAASVAPGSTLTYTLSGACTAITGGCGTLTITGPNNSLLYNPVCTAPPGYTVNSCSTGNISISKSPFNGGDTYQINITGQAGNPLSPPPDGTTITNLFTSTISSGPDGVPHTLTASKTVTTNNGLTPPPVNGVWFSNIAVTGGTCHNQDETVLLDVEICSSKKTGNSDLQNATMQVTLPSGFDSVVDADGGSISGNTITWNLGILNLNTLYSGQASDTEQCVTRSIEISFPSGAYTDPKNTVSFGIDSSGTTNGSAWSESDIATAWLIPDCSTLSSGSPYADLAVMNISKGVSGSPTGNQFDYIFTLTHSQSSSGALSGAPIVNPVIVDLLPTGITFAGWVQESTPNGNPGANLEVIDNYEGSGRQLLRFTWGQTPPLGAFSYVNSPPGSNPFHWEFDDGMGSLIEVIKVNIGATVPPGSLSNTVYASMRDDFDCPGGFATGVPSILADQFSVGACDDRISTPTVPASYALAGKKYVKGAPSLLNIDDPNSTPAVADTECEGYPSSYTAHPCVAQTVNNGDFTYLLEFTNAGNANLDEYILYDELPRVGDIGVSPSGRSIPRLSEWQPTLTGAVTFDSANDYNNIPILPNTSFSIEYTTAATPCNELNSPGNPSSGCDATYSTLPADPSTVTGFRIYGWRDGNKFLPGHTYRFKVPMKAPLNAPVTPDPANGGDFHPAWNSFAHTADRQTTSAATHTYLTPAEPNKVGIIVKPGQDLVVNKTNDTNDSFVLSSGSFNWSINMTSIGGDDVTFAANQTILRDVLPTGVVYGTPSVIVNAGVTGIVNCSIASNVLTCIAAGGDVTMDGTIGNMDVVFSVTPSVEGSLVNPTGGLCRIDPDSNVSELNENNNDCSDTVVVSSTAAVTLVPLQVVKTLTGSAAPLDWEFTLSLAGSSPADCLTHVAPSLIVTAPAAGGNATTWQVPTNIGASACSYTITETAQAGYSLVTPAANMTNISVDGSGATVNVSNEQDCAITTANVVTACLDSGTTDPLDDVFTVTTNPLGNNLSGSYSVSGDITAAGVAYGSAQRVPDNSTTFPISNGNLTITLQDSASASCQLSNITISAPATCSGSTAVQPDLELSKEAYTISGTPVSGSLASGDRVVYRLVVKNLGTGSATGVVVSDPLPNELSYISDDASGSHDGSTAGGVVTWSIPTINPGETVTINLTVKIN</sequence>
<dbReference type="InterPro" id="IPR047589">
    <property type="entry name" value="DUF11_rpt"/>
</dbReference>
<dbReference type="InterPro" id="IPR051172">
    <property type="entry name" value="Chlamydia_OmcB"/>
</dbReference>
<keyword evidence="4" id="KW-1185">Reference proteome</keyword>
<dbReference type="NCBIfam" id="TIGR01451">
    <property type="entry name" value="B_ant_repeat"/>
    <property type="match status" value="1"/>
</dbReference>
<organism evidence="3 4">
    <name type="scientific">Candidatus Thiothrix anitrata</name>
    <dbReference type="NCBI Taxonomy" id="2823902"/>
    <lineage>
        <taxon>Bacteria</taxon>
        <taxon>Pseudomonadati</taxon>
        <taxon>Pseudomonadota</taxon>
        <taxon>Gammaproteobacteria</taxon>
        <taxon>Thiotrichales</taxon>
        <taxon>Thiotrichaceae</taxon>
        <taxon>Thiothrix</taxon>
    </lineage>
</organism>
<name>A0ABX7X624_9GAMM</name>
<dbReference type="Proteomes" id="UP000672027">
    <property type="component" value="Chromosome"/>
</dbReference>
<reference evidence="3 4" key="1">
    <citation type="submission" date="2021-04" db="EMBL/GenBank/DDBJ databases">
        <title>Genomics, taxonomy and metabolism of representatives of sulfur bacteria of the genus Thiothrix: Thiothrix fructosivorans QT, Thiothrix unzii A1T and three new species, Thiothrix subterranea sp. nov., Thiothrix litoralis sp. nov. and 'Candidatus Thiothrix anitrata' sp. nov.</title>
        <authorList>
            <person name="Ravin N.V."/>
            <person name="Smolyakov D."/>
            <person name="Rudenko T.S."/>
            <person name="Mardanov A.V."/>
            <person name="Beletsky A.V."/>
            <person name="Markov N.D."/>
            <person name="Fomenkov A.I."/>
            <person name="Roberts R.J."/>
            <person name="Karnachuk O.V."/>
            <person name="Novikov A."/>
            <person name="Grabovich M.Y."/>
        </authorList>
    </citation>
    <scope>NUCLEOTIDE SEQUENCE [LARGE SCALE GENOMIC DNA]</scope>
    <source>
        <strain evidence="3 4">A52</strain>
    </source>
</reference>
<evidence type="ECO:0000259" key="2">
    <source>
        <dbReference type="Pfam" id="PF01345"/>
    </source>
</evidence>
<dbReference type="PANTHER" id="PTHR34819:SF4">
    <property type="entry name" value="LARGE CYSTEINE-RICH PERIPLASMIC PROTEIN OMCB"/>
    <property type="match status" value="1"/>
</dbReference>
<protein>
    <submittedName>
        <fullName evidence="3">DUF11 domain-containing protein</fullName>
    </submittedName>
</protein>
<dbReference type="InterPro" id="IPR001434">
    <property type="entry name" value="OmcB-like_DUF11"/>
</dbReference>
<dbReference type="Gene3D" id="2.60.40.1170">
    <property type="entry name" value="Mu homology domain, subdomain B"/>
    <property type="match status" value="1"/>
</dbReference>
<dbReference type="Pfam" id="PF01345">
    <property type="entry name" value="DUF11"/>
    <property type="match status" value="1"/>
</dbReference>
<dbReference type="PANTHER" id="PTHR34819">
    <property type="entry name" value="LARGE CYSTEINE-RICH PERIPLASMIC PROTEIN OMCB"/>
    <property type="match status" value="1"/>
</dbReference>
<feature type="signal peptide" evidence="1">
    <location>
        <begin position="1"/>
        <end position="26"/>
    </location>
</feature>
<evidence type="ECO:0000313" key="3">
    <source>
        <dbReference type="EMBL" id="QTR50278.1"/>
    </source>
</evidence>
<proteinExistence type="predicted"/>
<evidence type="ECO:0000313" key="4">
    <source>
        <dbReference type="Proteomes" id="UP000672027"/>
    </source>
</evidence>